<sequence>MYSNTGYKVSRPSHNVYITNALHEIYPLETSFFPARKHFQFSIDFKSNFSQKIILPEHYQKLSSKTTNLKLNYS</sequence>
<evidence type="ECO:0000313" key="1">
    <source>
        <dbReference type="EMBL" id="KJB17181.1"/>
    </source>
</evidence>
<dbReference type="EMBL" id="CM001741">
    <property type="protein sequence ID" value="KJB17181.1"/>
    <property type="molecule type" value="Genomic_DNA"/>
</dbReference>
<protein>
    <submittedName>
        <fullName evidence="1">Uncharacterized protein</fullName>
    </submittedName>
</protein>
<dbReference type="Proteomes" id="UP000032304">
    <property type="component" value="Chromosome 2"/>
</dbReference>
<dbReference type="Gramene" id="KJB17181">
    <property type="protein sequence ID" value="KJB17181"/>
    <property type="gene ID" value="B456_002G268500"/>
</dbReference>
<evidence type="ECO:0000313" key="2">
    <source>
        <dbReference type="Proteomes" id="UP000032304"/>
    </source>
</evidence>
<accession>A0A0D2QJT2</accession>
<organism evidence="1 2">
    <name type="scientific">Gossypium raimondii</name>
    <name type="common">Peruvian cotton</name>
    <name type="synonym">Gossypium klotzschianum subsp. raimondii</name>
    <dbReference type="NCBI Taxonomy" id="29730"/>
    <lineage>
        <taxon>Eukaryota</taxon>
        <taxon>Viridiplantae</taxon>
        <taxon>Streptophyta</taxon>
        <taxon>Embryophyta</taxon>
        <taxon>Tracheophyta</taxon>
        <taxon>Spermatophyta</taxon>
        <taxon>Magnoliopsida</taxon>
        <taxon>eudicotyledons</taxon>
        <taxon>Gunneridae</taxon>
        <taxon>Pentapetalae</taxon>
        <taxon>rosids</taxon>
        <taxon>malvids</taxon>
        <taxon>Malvales</taxon>
        <taxon>Malvaceae</taxon>
        <taxon>Malvoideae</taxon>
        <taxon>Gossypium</taxon>
    </lineage>
</organism>
<proteinExistence type="predicted"/>
<reference evidence="1 2" key="1">
    <citation type="journal article" date="2012" name="Nature">
        <title>Repeated polyploidization of Gossypium genomes and the evolution of spinnable cotton fibres.</title>
        <authorList>
            <person name="Paterson A.H."/>
            <person name="Wendel J.F."/>
            <person name="Gundlach H."/>
            <person name="Guo H."/>
            <person name="Jenkins J."/>
            <person name="Jin D."/>
            <person name="Llewellyn D."/>
            <person name="Showmaker K.C."/>
            <person name="Shu S."/>
            <person name="Udall J."/>
            <person name="Yoo M.J."/>
            <person name="Byers R."/>
            <person name="Chen W."/>
            <person name="Doron-Faigenboim A."/>
            <person name="Duke M.V."/>
            <person name="Gong L."/>
            <person name="Grimwood J."/>
            <person name="Grover C."/>
            <person name="Grupp K."/>
            <person name="Hu G."/>
            <person name="Lee T.H."/>
            <person name="Li J."/>
            <person name="Lin L."/>
            <person name="Liu T."/>
            <person name="Marler B.S."/>
            <person name="Page J.T."/>
            <person name="Roberts A.W."/>
            <person name="Romanel E."/>
            <person name="Sanders W.S."/>
            <person name="Szadkowski E."/>
            <person name="Tan X."/>
            <person name="Tang H."/>
            <person name="Xu C."/>
            <person name="Wang J."/>
            <person name="Wang Z."/>
            <person name="Zhang D."/>
            <person name="Zhang L."/>
            <person name="Ashrafi H."/>
            <person name="Bedon F."/>
            <person name="Bowers J.E."/>
            <person name="Brubaker C.L."/>
            <person name="Chee P.W."/>
            <person name="Das S."/>
            <person name="Gingle A.R."/>
            <person name="Haigler C.H."/>
            <person name="Harker D."/>
            <person name="Hoffmann L.V."/>
            <person name="Hovav R."/>
            <person name="Jones D.C."/>
            <person name="Lemke C."/>
            <person name="Mansoor S."/>
            <person name="ur Rahman M."/>
            <person name="Rainville L.N."/>
            <person name="Rambani A."/>
            <person name="Reddy U.K."/>
            <person name="Rong J.K."/>
            <person name="Saranga Y."/>
            <person name="Scheffler B.E."/>
            <person name="Scheffler J.A."/>
            <person name="Stelly D.M."/>
            <person name="Triplett B.A."/>
            <person name="Van Deynze A."/>
            <person name="Vaslin M.F."/>
            <person name="Waghmare V.N."/>
            <person name="Walford S.A."/>
            <person name="Wright R.J."/>
            <person name="Zaki E.A."/>
            <person name="Zhang T."/>
            <person name="Dennis E.S."/>
            <person name="Mayer K.F."/>
            <person name="Peterson D.G."/>
            <person name="Rokhsar D.S."/>
            <person name="Wang X."/>
            <person name="Schmutz J."/>
        </authorList>
    </citation>
    <scope>NUCLEOTIDE SEQUENCE [LARGE SCALE GENOMIC DNA]</scope>
</reference>
<name>A0A0D2QJT2_GOSRA</name>
<gene>
    <name evidence="1" type="ORF">B456_002G268500</name>
</gene>
<keyword evidence="2" id="KW-1185">Reference proteome</keyword>
<dbReference type="AlphaFoldDB" id="A0A0D2QJT2"/>